<dbReference type="Pfam" id="PF24894">
    <property type="entry name" value="Hexapep_GlmU"/>
    <property type="match status" value="1"/>
</dbReference>
<dbReference type="Gene3D" id="2.160.10.10">
    <property type="entry name" value="Hexapeptide repeat proteins"/>
    <property type="match status" value="1"/>
</dbReference>
<dbReference type="CDD" id="cd04181">
    <property type="entry name" value="NTP_transferase"/>
    <property type="match status" value="1"/>
</dbReference>
<evidence type="ECO:0000259" key="1">
    <source>
        <dbReference type="Pfam" id="PF00483"/>
    </source>
</evidence>
<protein>
    <submittedName>
        <fullName evidence="3">NDP-sugar synthase</fullName>
    </submittedName>
</protein>
<dbReference type="SUPFAM" id="SSF53448">
    <property type="entry name" value="Nucleotide-diphospho-sugar transferases"/>
    <property type="match status" value="1"/>
</dbReference>
<evidence type="ECO:0000259" key="2">
    <source>
        <dbReference type="Pfam" id="PF24894"/>
    </source>
</evidence>
<dbReference type="InterPro" id="IPR050486">
    <property type="entry name" value="Mannose-1P_guanyltransferase"/>
</dbReference>
<dbReference type="SUPFAM" id="SSF51161">
    <property type="entry name" value="Trimeric LpxA-like enzymes"/>
    <property type="match status" value="1"/>
</dbReference>
<sequence length="704" mass="72573">MKAIILAGGEGKRLRPITAKMPKPLVPINGIPAIELIIGQLADAGITEAAVTTGYLAEMLENSLGGECRGVKLTYFREKTPLGTAGGIIPARDFIAGDDFIVASGDSVSDISFSDASDRFFDMGRSPMIILSHADEPGEYGVVLTDGGGRVTGFSEKPSISSTCSDTVNTGNYIFPAEIFDSIPEGVGYDFGRDLFPALINEGKPVVSFCTDSYWCDIGDCASYYEANMRQTGGENSAEPGCIAEGADVKSSVVMKGCTVAPGARIDGAVLCPGVKVGDGADIGKGCVIGDSSVIGAGAVVAAGTRLEPDTVISAGSYVGGGGFSGAATLLGGGGIRFPREKLTLGLASRIGSALASVFPGGRVGVMHDGSADAFGITSAILRGLRRGGCGSILCGQGFAAEASLAAAAMKLSLSLFVCRAGEDIGISFFDGNGLYPKRETERAFVAAMSAEPSTAALPGKSSVCGVGADYYLPMLTSGGVSLYGLHCTVHGGGMAAAMLKRALTTLGAMPGDGLTLTISEDGFSLTAEQNGFVCDDWHIKALLLRYTVRGEAALPVSSPAALSDIGGGRVKRYTRCPSGNGEDGIRALAGKNPELIHACAAAVSLCTLIVRSGKTLEKLSEAIPPFWYGSFEYKSPSGRDLSVLPHLGTPAGDGVYADYFRGGVRVVPTECGYRILADAVSGEYADELIGATKREIEKRMKKQ</sequence>
<dbReference type="Gene3D" id="3.90.550.10">
    <property type="entry name" value="Spore Coat Polysaccharide Biosynthesis Protein SpsA, Chain A"/>
    <property type="match status" value="1"/>
</dbReference>
<reference evidence="3 4" key="1">
    <citation type="submission" date="2022-03" db="EMBL/GenBank/DDBJ databases">
        <title>Metagenome-assembled genomes from swine fecal metagenomes.</title>
        <authorList>
            <person name="Holman D.B."/>
            <person name="Kommadath A."/>
        </authorList>
    </citation>
    <scope>NUCLEOTIDE SEQUENCE [LARGE SCALE GENOMIC DNA]</scope>
    <source>
        <strain evidence="3">SUG147</strain>
    </source>
</reference>
<name>A0AAE3FIF5_9BACT</name>
<comment type="caution">
    <text evidence="3">The sequence shown here is derived from an EMBL/GenBank/DDBJ whole genome shotgun (WGS) entry which is preliminary data.</text>
</comment>
<dbReference type="Proteomes" id="UP001139365">
    <property type="component" value="Unassembled WGS sequence"/>
</dbReference>
<accession>A0AAE3FIF5</accession>
<dbReference type="EMBL" id="JALEMU010000117">
    <property type="protein sequence ID" value="MCI5756065.1"/>
    <property type="molecule type" value="Genomic_DNA"/>
</dbReference>
<evidence type="ECO:0000313" key="4">
    <source>
        <dbReference type="Proteomes" id="UP001139365"/>
    </source>
</evidence>
<dbReference type="InterPro" id="IPR005835">
    <property type="entry name" value="NTP_transferase_dom"/>
</dbReference>
<gene>
    <name evidence="3" type="ORF">MR241_07205</name>
</gene>
<evidence type="ECO:0000313" key="3">
    <source>
        <dbReference type="EMBL" id="MCI5756065.1"/>
    </source>
</evidence>
<feature type="domain" description="Nucleotidyl transferase" evidence="1">
    <location>
        <begin position="2"/>
        <end position="230"/>
    </location>
</feature>
<feature type="domain" description="Glucose-1-phosphate adenylyltransferase/Bifunctional protein GlmU-like C-terminal hexapeptide" evidence="2">
    <location>
        <begin position="240"/>
        <end position="301"/>
    </location>
</feature>
<dbReference type="AlphaFoldDB" id="A0AAE3FIF5"/>
<dbReference type="Pfam" id="PF00483">
    <property type="entry name" value="NTP_transferase"/>
    <property type="match status" value="1"/>
</dbReference>
<dbReference type="PANTHER" id="PTHR22572">
    <property type="entry name" value="SUGAR-1-PHOSPHATE GUANYL TRANSFERASE"/>
    <property type="match status" value="1"/>
</dbReference>
<dbReference type="InterPro" id="IPR011004">
    <property type="entry name" value="Trimer_LpxA-like_sf"/>
</dbReference>
<organism evidence="3 4">
    <name type="scientific">Candidatus Colimorpha enterica</name>
    <dbReference type="NCBI Taxonomy" id="3083063"/>
    <lineage>
        <taxon>Bacteria</taxon>
        <taxon>Pseudomonadati</taxon>
        <taxon>Bacteroidota</taxon>
        <taxon>Bacteroidia</taxon>
        <taxon>Bacteroidales</taxon>
        <taxon>Candidatus Colimorpha</taxon>
    </lineage>
</organism>
<proteinExistence type="predicted"/>
<dbReference type="InterPro" id="IPR056818">
    <property type="entry name" value="GlmU/GlgC-like_hexapep"/>
</dbReference>
<dbReference type="InterPro" id="IPR029044">
    <property type="entry name" value="Nucleotide-diphossugar_trans"/>
</dbReference>